<proteinExistence type="predicted"/>
<dbReference type="Proteomes" id="UP000092445">
    <property type="component" value="Unassembled WGS sequence"/>
</dbReference>
<dbReference type="EnsemblMetazoa" id="GPAI015983-RA">
    <property type="protein sequence ID" value="GPAI015983-PA"/>
    <property type="gene ID" value="GPAI015983"/>
</dbReference>
<feature type="transmembrane region" description="Helical" evidence="1">
    <location>
        <begin position="121"/>
        <end position="138"/>
    </location>
</feature>
<keyword evidence="1" id="KW-0472">Membrane</keyword>
<keyword evidence="1" id="KW-0812">Transmembrane</keyword>
<feature type="transmembrane region" description="Helical" evidence="1">
    <location>
        <begin position="80"/>
        <end position="100"/>
    </location>
</feature>
<keyword evidence="3" id="KW-1185">Reference proteome</keyword>
<protein>
    <submittedName>
        <fullName evidence="2">Uncharacterized protein</fullName>
    </submittedName>
</protein>
<dbReference type="AlphaFoldDB" id="A0A1A9ZIR7"/>
<keyword evidence="1" id="KW-1133">Transmembrane helix</keyword>
<dbReference type="VEuPathDB" id="VectorBase:GPAI015983"/>
<reference evidence="3" key="1">
    <citation type="submission" date="2014-03" db="EMBL/GenBank/DDBJ databases">
        <authorList>
            <person name="Aksoy S."/>
            <person name="Warren W."/>
            <person name="Wilson R.K."/>
        </authorList>
    </citation>
    <scope>NUCLEOTIDE SEQUENCE [LARGE SCALE GENOMIC DNA]</scope>
    <source>
        <strain evidence="3">IAEA</strain>
    </source>
</reference>
<evidence type="ECO:0000256" key="1">
    <source>
        <dbReference type="SAM" id="Phobius"/>
    </source>
</evidence>
<name>A0A1A9ZIR7_GLOPL</name>
<evidence type="ECO:0000313" key="3">
    <source>
        <dbReference type="Proteomes" id="UP000092445"/>
    </source>
</evidence>
<organism evidence="2 3">
    <name type="scientific">Glossina pallidipes</name>
    <name type="common">Tsetse fly</name>
    <dbReference type="NCBI Taxonomy" id="7398"/>
    <lineage>
        <taxon>Eukaryota</taxon>
        <taxon>Metazoa</taxon>
        <taxon>Ecdysozoa</taxon>
        <taxon>Arthropoda</taxon>
        <taxon>Hexapoda</taxon>
        <taxon>Insecta</taxon>
        <taxon>Pterygota</taxon>
        <taxon>Neoptera</taxon>
        <taxon>Endopterygota</taxon>
        <taxon>Diptera</taxon>
        <taxon>Brachycera</taxon>
        <taxon>Muscomorpha</taxon>
        <taxon>Hippoboscoidea</taxon>
        <taxon>Glossinidae</taxon>
        <taxon>Glossina</taxon>
    </lineage>
</organism>
<reference evidence="2" key="2">
    <citation type="submission" date="2020-05" db="UniProtKB">
        <authorList>
            <consortium name="EnsemblMetazoa"/>
        </authorList>
    </citation>
    <scope>IDENTIFICATION</scope>
    <source>
        <strain evidence="2">IAEA</strain>
    </source>
</reference>
<sequence length="152" mass="17395">MTSYRRITSLGTQSHFLIKQTNREKTPLVGNISRRLVKSGKADLISDREVCQQVRFVFVGQKPISFTGDICKDFNHCSDMADAFCFVGILPQLLLFNYYIRRIKKVALTKSMGFSLYKKRGSNTLFCLSLVFVMTEVYNNSKTALHTDFITD</sequence>
<evidence type="ECO:0000313" key="2">
    <source>
        <dbReference type="EnsemblMetazoa" id="GPAI015983-PA"/>
    </source>
</evidence>
<accession>A0A1A9ZIR7</accession>